<dbReference type="PANTHER" id="PTHR12778">
    <property type="entry name" value="SOLUTE CARRIER FAMILY 33 ACETYL-COA TRANSPORTER -RELATED"/>
    <property type="match status" value="1"/>
</dbReference>
<evidence type="ECO:0000313" key="6">
    <source>
        <dbReference type="EMBL" id="CAG6705850.1"/>
    </source>
</evidence>
<dbReference type="SUPFAM" id="SSF103473">
    <property type="entry name" value="MFS general substrate transporter"/>
    <property type="match status" value="1"/>
</dbReference>
<evidence type="ECO:0000256" key="4">
    <source>
        <dbReference type="ARBA" id="ARBA00023136"/>
    </source>
</evidence>
<dbReference type="GO" id="GO:0035348">
    <property type="term" value="P:acetyl-CoA transmembrane transport"/>
    <property type="evidence" value="ECO:0007669"/>
    <property type="project" value="InterPro"/>
</dbReference>
<dbReference type="InterPro" id="IPR004752">
    <property type="entry name" value="AmpG_permease/AT-1"/>
</dbReference>
<dbReference type="Pfam" id="PF13000">
    <property type="entry name" value="Acatn"/>
    <property type="match status" value="3"/>
</dbReference>
<dbReference type="GO" id="GO:0008521">
    <property type="term" value="F:acetyl-CoA transmembrane transporter activity"/>
    <property type="evidence" value="ECO:0007669"/>
    <property type="project" value="InterPro"/>
</dbReference>
<dbReference type="InterPro" id="IPR024371">
    <property type="entry name" value="AcetylCoA_trans_1-like"/>
</dbReference>
<feature type="transmembrane region" description="Helical" evidence="5">
    <location>
        <begin position="24"/>
        <end position="45"/>
    </location>
</feature>
<evidence type="ECO:0000256" key="5">
    <source>
        <dbReference type="SAM" id="Phobius"/>
    </source>
</evidence>
<organism evidence="6">
    <name type="scientific">Cacopsylla melanoneura</name>
    <dbReference type="NCBI Taxonomy" id="428564"/>
    <lineage>
        <taxon>Eukaryota</taxon>
        <taxon>Metazoa</taxon>
        <taxon>Ecdysozoa</taxon>
        <taxon>Arthropoda</taxon>
        <taxon>Hexapoda</taxon>
        <taxon>Insecta</taxon>
        <taxon>Pterygota</taxon>
        <taxon>Neoptera</taxon>
        <taxon>Paraneoptera</taxon>
        <taxon>Hemiptera</taxon>
        <taxon>Sternorrhyncha</taxon>
        <taxon>Psylloidea</taxon>
        <taxon>Psyllidae</taxon>
        <taxon>Psyllinae</taxon>
        <taxon>Cacopsylla</taxon>
    </lineage>
</organism>
<evidence type="ECO:0000256" key="3">
    <source>
        <dbReference type="ARBA" id="ARBA00022989"/>
    </source>
</evidence>
<dbReference type="AlphaFoldDB" id="A0A8D8UEW4"/>
<keyword evidence="2 5" id="KW-0812">Transmembrane</keyword>
<keyword evidence="3 5" id="KW-1133">Transmembrane helix</keyword>
<evidence type="ECO:0000256" key="1">
    <source>
        <dbReference type="ARBA" id="ARBA00004141"/>
    </source>
</evidence>
<feature type="transmembrane region" description="Helical" evidence="5">
    <location>
        <begin position="146"/>
        <end position="174"/>
    </location>
</feature>
<dbReference type="EMBL" id="HBUF01342757">
    <property type="protein sequence ID" value="CAG6705850.1"/>
    <property type="molecule type" value="Transcribed_RNA"/>
</dbReference>
<evidence type="ECO:0000256" key="2">
    <source>
        <dbReference type="ARBA" id="ARBA00022692"/>
    </source>
</evidence>
<name>A0A8D8UEW4_9HEMI</name>
<dbReference type="InterPro" id="IPR036259">
    <property type="entry name" value="MFS_trans_sf"/>
</dbReference>
<reference evidence="6" key="1">
    <citation type="submission" date="2021-05" db="EMBL/GenBank/DDBJ databases">
        <authorList>
            <person name="Alioto T."/>
            <person name="Alioto T."/>
            <person name="Gomez Garrido J."/>
        </authorList>
    </citation>
    <scope>NUCLEOTIDE SEQUENCE</scope>
</reference>
<keyword evidence="4 5" id="KW-0472">Membrane</keyword>
<sequence>MAFDSAEFCNYFRSEPLDSGMLNLPGFLFFWGITFLVVTSLVALFKHERPADKSSLVHSDPDLNIVDSYKLLGSILKLPSIQKFALVLLTCKIGFSASDAITSLKLIEAGVPKEKFAIMAVPLVPLQIVLPLLLSKYTVGARPMDIYIRAIPYSCCIHQVSLYAMFVASMAFFARVSDPGVGGTYMTLLNTLSNLGSNWPNTVALWLVDALTWKQCTGDESNTCSDPALVTACEAGQGKCVTQLDGYYIEILLCSVIGYLWLFWGKRTIHHLQSRSSSAWQVSRVGVS</sequence>
<proteinExistence type="predicted"/>
<dbReference type="PANTHER" id="PTHR12778:SF9">
    <property type="entry name" value="ACETYL-COENZYME A TRANSPORTER 1"/>
    <property type="match status" value="1"/>
</dbReference>
<protein>
    <submittedName>
        <fullName evidence="6">Acetyl-coenzyme A transporter 1</fullName>
    </submittedName>
</protein>
<feature type="transmembrane region" description="Helical" evidence="5">
    <location>
        <begin position="116"/>
        <end position="134"/>
    </location>
</feature>
<comment type="subcellular location">
    <subcellularLocation>
        <location evidence="1">Membrane</location>
        <topology evidence="1">Multi-pass membrane protein</topology>
    </subcellularLocation>
</comment>
<dbReference type="GO" id="GO:0016020">
    <property type="term" value="C:membrane"/>
    <property type="evidence" value="ECO:0007669"/>
    <property type="project" value="UniProtKB-SubCell"/>
</dbReference>
<feature type="transmembrane region" description="Helical" evidence="5">
    <location>
        <begin position="247"/>
        <end position="265"/>
    </location>
</feature>
<accession>A0A8D8UEW4</accession>